<dbReference type="AlphaFoldDB" id="A0A3M7SGP2"/>
<evidence type="ECO:0000256" key="5">
    <source>
        <dbReference type="ARBA" id="ARBA00022692"/>
    </source>
</evidence>
<evidence type="ECO:0000256" key="7">
    <source>
        <dbReference type="ARBA" id="ARBA00022989"/>
    </source>
</evidence>
<dbReference type="GO" id="GO:0006493">
    <property type="term" value="P:protein O-linked glycosylation"/>
    <property type="evidence" value="ECO:0007669"/>
    <property type="project" value="TreeGrafter"/>
</dbReference>
<evidence type="ECO:0000256" key="9">
    <source>
        <dbReference type="ARBA" id="ARBA00023136"/>
    </source>
</evidence>
<evidence type="ECO:0000313" key="13">
    <source>
        <dbReference type="Proteomes" id="UP000276133"/>
    </source>
</evidence>
<dbReference type="EC" id="2.4.1.-" evidence="11"/>
<protein>
    <recommendedName>
        <fullName evidence="11">Hexosyltransferase</fullName>
        <ecNumber evidence="11">2.4.1.-</ecNumber>
    </recommendedName>
</protein>
<gene>
    <name evidence="12" type="ORF">BpHYR1_005551</name>
</gene>
<dbReference type="EMBL" id="REGN01001406">
    <property type="protein sequence ID" value="RNA34855.1"/>
    <property type="molecule type" value="Genomic_DNA"/>
</dbReference>
<comment type="subcellular location">
    <subcellularLocation>
        <location evidence="1 11">Golgi apparatus membrane</location>
        <topology evidence="1 11">Single-pass type II membrane protein</topology>
    </subcellularLocation>
</comment>
<dbReference type="PANTHER" id="PTHR11214">
    <property type="entry name" value="BETA-1,3-N-ACETYLGLUCOSAMINYLTRANSFERASE"/>
    <property type="match status" value="1"/>
</dbReference>
<evidence type="ECO:0000256" key="8">
    <source>
        <dbReference type="ARBA" id="ARBA00023034"/>
    </source>
</evidence>
<evidence type="ECO:0000256" key="10">
    <source>
        <dbReference type="ARBA" id="ARBA00023180"/>
    </source>
</evidence>
<evidence type="ECO:0000313" key="12">
    <source>
        <dbReference type="EMBL" id="RNA34855.1"/>
    </source>
</evidence>
<keyword evidence="6 11" id="KW-0735">Signal-anchor</keyword>
<dbReference type="Pfam" id="PF01762">
    <property type="entry name" value="Galactosyl_T"/>
    <property type="match status" value="1"/>
</dbReference>
<comment type="caution">
    <text evidence="12">The sequence shown here is derived from an EMBL/GenBank/DDBJ whole genome shotgun (WGS) entry which is preliminary data.</text>
</comment>
<dbReference type="GO" id="GO:0016758">
    <property type="term" value="F:hexosyltransferase activity"/>
    <property type="evidence" value="ECO:0007669"/>
    <property type="project" value="InterPro"/>
</dbReference>
<keyword evidence="4 12" id="KW-0808">Transferase</keyword>
<keyword evidence="9 11" id="KW-0472">Membrane</keyword>
<keyword evidence="8 11" id="KW-0333">Golgi apparatus</keyword>
<dbReference type="Proteomes" id="UP000276133">
    <property type="component" value="Unassembled WGS sequence"/>
</dbReference>
<sequence length="319" mass="37633">MKLITKKLISIIGILIILTTNFYFWKSDYSAILAYSPKKFTKEFQNEIYGHNFDYIHNPGLKICAGNQSHLMVIAFVCSSPKNFYQRKLIRQTWAQKSLFGKYLRVVFLLADPQNKTIDEEVKKEYEQYSDIVQENFIDSYRNLSLKTIMGFRWVTHFCPKAKYVLKIDDDVVVNTKSVIKYLCKREESKKNSNDAIIGKFIRNPKPKRTKKSKFYVSFEEYDKNYFYPYCQGLSYLATNGLAAQLFNVSKYKKPFIFEDVYVGMLAHMIGAKFESINPKIITKLPAKMNKKTIETNFFILARSNKMFLTIWNYFYQKK</sequence>
<dbReference type="PANTHER" id="PTHR11214:SF314">
    <property type="entry name" value="HEXOSYLTRANSFERASE"/>
    <property type="match status" value="1"/>
</dbReference>
<evidence type="ECO:0000256" key="11">
    <source>
        <dbReference type="RuleBase" id="RU363063"/>
    </source>
</evidence>
<evidence type="ECO:0000256" key="3">
    <source>
        <dbReference type="ARBA" id="ARBA00022676"/>
    </source>
</evidence>
<comment type="similarity">
    <text evidence="2 11">Belongs to the glycosyltransferase 31 family.</text>
</comment>
<dbReference type="InterPro" id="IPR002659">
    <property type="entry name" value="Glyco_trans_31"/>
</dbReference>
<dbReference type="GO" id="GO:0000139">
    <property type="term" value="C:Golgi membrane"/>
    <property type="evidence" value="ECO:0007669"/>
    <property type="project" value="UniProtKB-SubCell"/>
</dbReference>
<keyword evidence="7 11" id="KW-1133">Transmembrane helix</keyword>
<keyword evidence="5 11" id="KW-0812">Transmembrane</keyword>
<reference evidence="12 13" key="1">
    <citation type="journal article" date="2018" name="Sci. Rep.">
        <title>Genomic signatures of local adaptation to the degree of environmental predictability in rotifers.</title>
        <authorList>
            <person name="Franch-Gras L."/>
            <person name="Hahn C."/>
            <person name="Garcia-Roger E.M."/>
            <person name="Carmona M.J."/>
            <person name="Serra M."/>
            <person name="Gomez A."/>
        </authorList>
    </citation>
    <scope>NUCLEOTIDE SEQUENCE [LARGE SCALE GENOMIC DNA]</scope>
    <source>
        <strain evidence="12">HYR1</strain>
    </source>
</reference>
<dbReference type="STRING" id="10195.A0A3M7SGP2"/>
<evidence type="ECO:0000256" key="2">
    <source>
        <dbReference type="ARBA" id="ARBA00008661"/>
    </source>
</evidence>
<evidence type="ECO:0000256" key="1">
    <source>
        <dbReference type="ARBA" id="ARBA00004323"/>
    </source>
</evidence>
<keyword evidence="3 11" id="KW-0328">Glycosyltransferase</keyword>
<accession>A0A3M7SGP2</accession>
<dbReference type="Gene3D" id="3.90.550.50">
    <property type="match status" value="1"/>
</dbReference>
<proteinExistence type="inferred from homology"/>
<dbReference type="OrthoDB" id="115198at2759"/>
<feature type="transmembrane region" description="Helical" evidence="11">
    <location>
        <begin position="7"/>
        <end position="25"/>
    </location>
</feature>
<organism evidence="12 13">
    <name type="scientific">Brachionus plicatilis</name>
    <name type="common">Marine rotifer</name>
    <name type="synonym">Brachionus muelleri</name>
    <dbReference type="NCBI Taxonomy" id="10195"/>
    <lineage>
        <taxon>Eukaryota</taxon>
        <taxon>Metazoa</taxon>
        <taxon>Spiralia</taxon>
        <taxon>Gnathifera</taxon>
        <taxon>Rotifera</taxon>
        <taxon>Eurotatoria</taxon>
        <taxon>Monogononta</taxon>
        <taxon>Pseudotrocha</taxon>
        <taxon>Ploima</taxon>
        <taxon>Brachionidae</taxon>
        <taxon>Brachionus</taxon>
    </lineage>
</organism>
<name>A0A3M7SGP2_BRAPC</name>
<keyword evidence="13" id="KW-1185">Reference proteome</keyword>
<evidence type="ECO:0000256" key="4">
    <source>
        <dbReference type="ARBA" id="ARBA00022679"/>
    </source>
</evidence>
<dbReference type="FunFam" id="3.90.550.50:FF:000001">
    <property type="entry name" value="Hexosyltransferase"/>
    <property type="match status" value="1"/>
</dbReference>
<keyword evidence="10" id="KW-0325">Glycoprotein</keyword>
<evidence type="ECO:0000256" key="6">
    <source>
        <dbReference type="ARBA" id="ARBA00022968"/>
    </source>
</evidence>